<dbReference type="GO" id="GO:0008233">
    <property type="term" value="F:peptidase activity"/>
    <property type="evidence" value="ECO:0007669"/>
    <property type="project" value="UniProtKB-KW"/>
</dbReference>
<sequence>MELDLYKLSLDERVYNPAVPVGVFAEITKEMLTEKGCHALQEAHLNFTIQEAERVQYPDYLEYPLPLLSTRLKLLVEKFCPQMKFFAVRLLDLRRKHSQTYWLMIPPRVDCLSAESEFRPDGALRRLVVEVDQQNPWMLFQVAGIAETQILVHLALAESILRRDFDGIRLTRVERAATGSSEATYGS</sequence>
<keyword evidence="1" id="KW-0378">Hydrolase</keyword>
<dbReference type="AlphaFoldDB" id="A0A3S8RPB4"/>
<dbReference type="KEGG" id="plen:EIM92_00555"/>
<protein>
    <submittedName>
        <fullName evidence="1">Serine protease</fullName>
    </submittedName>
</protein>
<keyword evidence="2" id="KW-1185">Reference proteome</keyword>
<accession>A0A3S8RPB4</accession>
<dbReference type="EMBL" id="CP034248">
    <property type="protein sequence ID" value="AZK44865.1"/>
    <property type="molecule type" value="Genomic_DNA"/>
</dbReference>
<proteinExistence type="predicted"/>
<dbReference type="RefSeq" id="WP_125081002.1">
    <property type="nucleotide sequence ID" value="NZ_CP034248.1"/>
</dbReference>
<organism evidence="1 2">
    <name type="scientific">Paenibacillus lentus</name>
    <dbReference type="NCBI Taxonomy" id="1338368"/>
    <lineage>
        <taxon>Bacteria</taxon>
        <taxon>Bacillati</taxon>
        <taxon>Bacillota</taxon>
        <taxon>Bacilli</taxon>
        <taxon>Bacillales</taxon>
        <taxon>Paenibacillaceae</taxon>
        <taxon>Paenibacillus</taxon>
    </lineage>
</organism>
<dbReference type="Proteomes" id="UP000273145">
    <property type="component" value="Chromosome"/>
</dbReference>
<reference evidence="1 2" key="1">
    <citation type="submission" date="2018-11" db="EMBL/GenBank/DDBJ databases">
        <title>Genome sequencing of Paenibacillus lentus DSM25539(T).</title>
        <authorList>
            <person name="Kook J.-K."/>
            <person name="Park S.-N."/>
            <person name="Lim Y.K."/>
        </authorList>
    </citation>
    <scope>NUCLEOTIDE SEQUENCE [LARGE SCALE GENOMIC DNA]</scope>
    <source>
        <strain evidence="1 2">DSM 25539</strain>
    </source>
</reference>
<name>A0A3S8RPB4_9BACL</name>
<gene>
    <name evidence="1" type="ORF">EIM92_00555</name>
</gene>
<keyword evidence="1" id="KW-0645">Protease</keyword>
<dbReference type="OrthoDB" id="2086300at2"/>
<evidence type="ECO:0000313" key="1">
    <source>
        <dbReference type="EMBL" id="AZK44865.1"/>
    </source>
</evidence>
<evidence type="ECO:0000313" key="2">
    <source>
        <dbReference type="Proteomes" id="UP000273145"/>
    </source>
</evidence>
<dbReference type="GO" id="GO:0006508">
    <property type="term" value="P:proteolysis"/>
    <property type="evidence" value="ECO:0007669"/>
    <property type="project" value="UniProtKB-KW"/>
</dbReference>